<keyword evidence="1" id="KW-0175">Coiled coil</keyword>
<evidence type="ECO:0000259" key="2">
    <source>
        <dbReference type="Pfam" id="PF15542"/>
    </source>
</evidence>
<dbReference type="EMBL" id="JACOPO010000014">
    <property type="protein sequence ID" value="MBC5723760.1"/>
    <property type="molecule type" value="Genomic_DNA"/>
</dbReference>
<proteinExistence type="predicted"/>
<dbReference type="GO" id="GO:0005198">
    <property type="term" value="F:structural molecule activity"/>
    <property type="evidence" value="ECO:0007669"/>
    <property type="project" value="InterPro"/>
</dbReference>
<feature type="domain" description="Bacterial toxin 50" evidence="2">
    <location>
        <begin position="424"/>
        <end position="514"/>
    </location>
</feature>
<dbReference type="AlphaFoldDB" id="A0A8J6IZ33"/>
<protein>
    <recommendedName>
        <fullName evidence="2">Bacterial toxin 50 domain-containing protein</fullName>
    </recommendedName>
</protein>
<gene>
    <name evidence="3" type="ORF">H8S11_13210</name>
</gene>
<feature type="coiled-coil region" evidence="1">
    <location>
        <begin position="322"/>
        <end position="375"/>
    </location>
</feature>
<comment type="caution">
    <text evidence="3">The sequence shown here is derived from an EMBL/GenBank/DDBJ whole genome shotgun (WGS) entry which is preliminary data.</text>
</comment>
<reference evidence="3" key="1">
    <citation type="submission" date="2020-08" db="EMBL/GenBank/DDBJ databases">
        <title>Genome public.</title>
        <authorList>
            <person name="Liu C."/>
            <person name="Sun Q."/>
        </authorList>
    </citation>
    <scope>NUCLEOTIDE SEQUENCE</scope>
    <source>
        <strain evidence="3">NSJ-23</strain>
    </source>
</reference>
<dbReference type="Pfam" id="PF06152">
    <property type="entry name" value="Phage_min_cap2"/>
    <property type="match status" value="1"/>
</dbReference>
<keyword evidence="4" id="KW-1185">Reference proteome</keyword>
<dbReference type="Pfam" id="PF15542">
    <property type="entry name" value="Ntox50"/>
    <property type="match status" value="1"/>
</dbReference>
<dbReference type="Proteomes" id="UP000628736">
    <property type="component" value="Unassembled WGS sequence"/>
</dbReference>
<sequence length="521" mass="58472">MPRYPFQPDTLDALPEELAKLYRSLEATLLEEICSRLKLAGELNEVTVQDIRALRSHGISLEEIEKAIQRTANISQRDLKKLLDDVVERNQRYYREVIDLAGVTAPEMLVSVTEIAAIMAQAQREVGNLTRSMGFLVDNGRTMLKPAKAYQWALDNAEMQITSGAISYNQAIKSAVKQLADSGIKIVDYESGHRDQIDVAARRAVMTGVSQLCAKYTEQSAEYLETPYFEVSAHIGARDKGVGWQNHKLWQGRVYSVRAGDKYPNIYEVCGLGYVDGLEGANCRHIRTAFVDGVMERTYTDEELAHIDDGHDVDFEGKHYTAYEATQKQRQIERTVRKLKREQTAYKAAGLEEDAQSVTARIRRLNAEYKSFSEAAGLPLQRERMKVTYTDVASEQMASALKIQRDAEAPIRQAIQSGEYPLGINPEKQARHMAGMAIPGRSVITVSMEELQAIINAKAGSGKINFTDDFKKWKNTEIIDAGREIGYTINRNGDIIIARSIKIHYSKSGTHGVPFSGRWKK</sequence>
<evidence type="ECO:0000313" key="4">
    <source>
        <dbReference type="Proteomes" id="UP000628736"/>
    </source>
</evidence>
<dbReference type="InterPro" id="IPR029100">
    <property type="entry name" value="Ntox50"/>
</dbReference>
<dbReference type="InterPro" id="IPR009319">
    <property type="entry name" value="Phage_A118_VSP1"/>
</dbReference>
<name>A0A8J6IZ33_9FIRM</name>
<organism evidence="3 4">
    <name type="scientific">Flintibacter hominis</name>
    <dbReference type="NCBI Taxonomy" id="2763048"/>
    <lineage>
        <taxon>Bacteria</taxon>
        <taxon>Bacillati</taxon>
        <taxon>Bacillota</taxon>
        <taxon>Clostridia</taxon>
        <taxon>Eubacteriales</taxon>
        <taxon>Flintibacter</taxon>
    </lineage>
</organism>
<dbReference type="RefSeq" id="WP_186853456.1">
    <property type="nucleotide sequence ID" value="NZ_JACOPO010000014.1"/>
</dbReference>
<evidence type="ECO:0000313" key="3">
    <source>
        <dbReference type="EMBL" id="MBC5723760.1"/>
    </source>
</evidence>
<evidence type="ECO:0000256" key="1">
    <source>
        <dbReference type="SAM" id="Coils"/>
    </source>
</evidence>
<accession>A0A8J6IZ33</accession>